<organism evidence="2">
    <name type="scientific">hydrocarbon metagenome</name>
    <dbReference type="NCBI Taxonomy" id="938273"/>
    <lineage>
        <taxon>unclassified sequences</taxon>
        <taxon>metagenomes</taxon>
        <taxon>ecological metagenomes</taxon>
    </lineage>
</organism>
<reference evidence="2" key="1">
    <citation type="journal article" date="2015" name="Proc. Natl. Acad. Sci. U.S.A.">
        <title>Networks of energetic and metabolic interactions define dynamics in microbial communities.</title>
        <authorList>
            <person name="Embree M."/>
            <person name="Liu J.K."/>
            <person name="Al-Bassam M.M."/>
            <person name="Zengler K."/>
        </authorList>
    </citation>
    <scope>NUCLEOTIDE SEQUENCE</scope>
</reference>
<keyword evidence="1" id="KW-1133">Transmembrane helix</keyword>
<dbReference type="AlphaFoldDB" id="A0A0W8E1J2"/>
<comment type="caution">
    <text evidence="2">The sequence shown here is derived from an EMBL/GenBank/DDBJ whole genome shotgun (WGS) entry which is preliminary data.</text>
</comment>
<feature type="transmembrane region" description="Helical" evidence="1">
    <location>
        <begin position="191"/>
        <end position="211"/>
    </location>
</feature>
<sequence>MGDINKGTRIELVRRIIMAAAVVLGIGFIGYVAPTMITLQWVDFPREQAGELDSPYGFVSEEDKRLAALPLDEYIAQITGGRTLNLDPGQWAAFFEQVYLASSGQYAQSTYGDRVSDMDKRWYYSPDAKTVQVFFRPDELPAASWGLSQHMDTVYLSLPDQSGISYIRSVYWDYTDPYNRPYNQPPAGMLYPLRTAGVIVLIVGIILALALPRRRPEAGDIAYRAGSITAGDFVGLMLFGAFFSMPVLINEGSMQVFGDLWIITVVMMFMASFGVLILYTNGWHASYRLKLLPEGLFRTTFKGVDRYYYSDISSVEEVLLVYPKWFLWAFRIIMLFSLLSGKGATTSTAGPYLLAESASYAGLLIKRRDGRPLYIWYADQMGNVILPGYEQVINECQQRKIAYNNEPQVVHGFMYMK</sequence>
<dbReference type="EMBL" id="LNQE01001918">
    <property type="protein sequence ID" value="KUG02500.1"/>
    <property type="molecule type" value="Genomic_DNA"/>
</dbReference>
<keyword evidence="1" id="KW-0812">Transmembrane</keyword>
<gene>
    <name evidence="2" type="ORF">ASZ90_020132</name>
</gene>
<keyword evidence="1" id="KW-0472">Membrane</keyword>
<accession>A0A0W8E1J2</accession>
<evidence type="ECO:0000313" key="2">
    <source>
        <dbReference type="EMBL" id="KUG02500.1"/>
    </source>
</evidence>
<feature type="transmembrane region" description="Helical" evidence="1">
    <location>
        <begin position="223"/>
        <end position="248"/>
    </location>
</feature>
<feature type="transmembrane region" description="Helical" evidence="1">
    <location>
        <begin position="260"/>
        <end position="280"/>
    </location>
</feature>
<evidence type="ECO:0000256" key="1">
    <source>
        <dbReference type="SAM" id="Phobius"/>
    </source>
</evidence>
<protein>
    <submittedName>
        <fullName evidence="2">Uncharacterized protein</fullName>
    </submittedName>
</protein>
<feature type="transmembrane region" description="Helical" evidence="1">
    <location>
        <begin position="12"/>
        <end position="33"/>
    </location>
</feature>
<proteinExistence type="predicted"/>
<name>A0A0W8E1J2_9ZZZZ</name>